<feature type="region of interest" description="Disordered" evidence="1">
    <location>
        <begin position="1"/>
        <end position="32"/>
    </location>
</feature>
<feature type="region of interest" description="Disordered" evidence="1">
    <location>
        <begin position="968"/>
        <end position="987"/>
    </location>
</feature>
<feature type="region of interest" description="Disordered" evidence="1">
    <location>
        <begin position="366"/>
        <end position="404"/>
    </location>
</feature>
<feature type="compositionally biased region" description="Low complexity" evidence="1">
    <location>
        <begin position="555"/>
        <end position="571"/>
    </location>
</feature>
<dbReference type="PANTHER" id="PTHR42264">
    <property type="entry name" value="EPHRIN_REC_LIKE DOMAIN-CONTAINING PROTEIN"/>
    <property type="match status" value="1"/>
</dbReference>
<dbReference type="OrthoDB" id="56092at2759"/>
<dbReference type="EMBL" id="KV784360">
    <property type="protein sequence ID" value="OEU14331.1"/>
    <property type="molecule type" value="Genomic_DNA"/>
</dbReference>
<feature type="compositionally biased region" description="Low complexity" evidence="1">
    <location>
        <begin position="1031"/>
        <end position="1041"/>
    </location>
</feature>
<protein>
    <recommendedName>
        <fullName evidence="4">Ankyrin</fullName>
    </recommendedName>
</protein>
<feature type="compositionally biased region" description="Basic residues" evidence="1">
    <location>
        <begin position="971"/>
        <end position="985"/>
    </location>
</feature>
<proteinExistence type="predicted"/>
<feature type="compositionally biased region" description="Low complexity" evidence="1">
    <location>
        <begin position="527"/>
        <end position="545"/>
    </location>
</feature>
<feature type="region of interest" description="Disordered" evidence="1">
    <location>
        <begin position="291"/>
        <end position="310"/>
    </location>
</feature>
<feature type="compositionally biased region" description="Polar residues" evidence="1">
    <location>
        <begin position="1"/>
        <end position="10"/>
    </location>
</feature>
<reference evidence="2 3" key="1">
    <citation type="submission" date="2016-09" db="EMBL/GenBank/DDBJ databases">
        <title>Extensive genetic diversity and differential bi-allelic expression allows diatom success in the polar Southern Ocean.</title>
        <authorList>
            <consortium name="DOE Joint Genome Institute"/>
            <person name="Mock T."/>
            <person name="Otillar R.P."/>
            <person name="Strauss J."/>
            <person name="Dupont C."/>
            <person name="Frickenhaus S."/>
            <person name="Maumus F."/>
            <person name="Mcmullan M."/>
            <person name="Sanges R."/>
            <person name="Schmutz J."/>
            <person name="Toseland A."/>
            <person name="Valas R."/>
            <person name="Veluchamy A."/>
            <person name="Ward B.J."/>
            <person name="Allen A."/>
            <person name="Barry K."/>
            <person name="Falciatore A."/>
            <person name="Ferrante M."/>
            <person name="Fortunato A.E."/>
            <person name="Gloeckner G."/>
            <person name="Gruber A."/>
            <person name="Hipkin R."/>
            <person name="Janech M."/>
            <person name="Kroth P."/>
            <person name="Leese F."/>
            <person name="Lindquist E."/>
            <person name="Lyon B.R."/>
            <person name="Martin J."/>
            <person name="Mayer C."/>
            <person name="Parker M."/>
            <person name="Quesneville H."/>
            <person name="Raymond J."/>
            <person name="Uhlig C."/>
            <person name="Valentin K.U."/>
            <person name="Worden A.Z."/>
            <person name="Armbrust E.V."/>
            <person name="Bowler C."/>
            <person name="Green B."/>
            <person name="Moulton V."/>
            <person name="Van Oosterhout C."/>
            <person name="Grigoriev I."/>
        </authorList>
    </citation>
    <scope>NUCLEOTIDE SEQUENCE [LARGE SCALE GENOMIC DNA]</scope>
    <source>
        <strain evidence="2 3">CCMP1102</strain>
    </source>
</reference>
<sequence length="1361" mass="151778">MGNIPLSNNIPEGRRHQDVDDDDDGGTVIYGTSSTQQVDGVLTLKPITNKIKNNNNINIKINNIRYPFDPCKNNNGGSGGVPSSTASILSSSRASISSTKTSSATISCLGKSMFLLPTKTKKSTKSKCNDDDPNKNIKSELMKFILKEDWQRVLIRSRLYPNEIHELSIVYVPILIDTTIVRALMIHRIIKTIPSSSSSSSSRKNNVVEKQSTTKMTPLYDNDNTSPAAVSVEVCDRHHHRHRERGGAGFLRARGDAGRDMDKVKKKTTSGTTSFFNKFIRSDRNRDLTTTTTTTMEDDENCGRDDGNDDEYSVVAYDTDDDVYHNEYEFEHGHEYDEDIATKDRKEDDAEDEDVAFLKKMEEHLARNGRGQQHQRSSTSKSLNITKLTGSIIRDDGSNSGYGRSKKSSSSIFFDFDPSALIPPPSTVFSTEKRLHQQHDHHKHDYDNYDDRGGGGGGYDEYDGLDCLVSLENSIGDDNMDTTTATSILGKQQQQQQQCFGGVRDNNDYDYEDEYYFSLTDDDKSKATTSSSTSTCSKKSRTYSSDGADSVFRLNTNNNNDINNNNNNNTSNDYNCHNNGIDDGDAGRGDVKILSNIETADAFLDDVNFNIKNKDNRNEGNNNIKNNCNIILQLTVTGDIEPMSVLNVDMIDQPRRRQSVVGSGGGDSGCNSHHDDGDYYDGNYLQDDEFTSCENIKTSATRTTDRSSPSSSSTSSSSNAIKEEDNHAVVNITDIELNRNSLVHSLPYYEQKQQQKHHQRGRRRKRNGDNINSNNDNNNNKDDGDRRLLPIHIACLYRASIPVLKILLEEYPEGATKTYVLGMLPIHMVAANWTMVVDNHGSHRGFYGGSGSGDGKRGQQDRVDYNDDDPGNSNEFQRDVLDILLDYSPESLFAKSRAHGLRPSQYVRIFHDSTIKIQRDHDYDPISVDVVVHDKNVGTKKIKKTKSSLSSQHGDKVILLEHLETKEKYHGHNHKHKHELQHKTKNLPIQFRSTKASSSSKFPSTFQSTFPSSSSSSKGEHDDNNDDRTHSSSTCSTESSTIFLHNGVGSTMTASGTKTTRRTAASSLSSSSSSIIRRQPLPSSIVVPPAVLYFVDLLKHGQWDEAFSRLESDPSLSKGWHYSIVDNKNNINNNSINDRHYKILDSFTYQSCGRVAGDVHGSSTSLSSYSILKRLPIHVVCDHYNTNGNKNDNSTTSINKNNNDVVPIGLIQLLISSYPDGLKQPDSLTGSLPLHMICDSFRLDHRSNGNGNDNSGNNGIIIGNTDSRSRRRDYIVSRLQVLQLLLTSYPFATKASDIYGRVPLHRALMANAPFEAIRLLVYRDPRVIACPCWDGVTPFAYAKKIYPIDSPVMHLLKLAWI</sequence>
<feature type="compositionally biased region" description="Basic and acidic residues" evidence="1">
    <location>
        <begin position="854"/>
        <end position="865"/>
    </location>
</feature>
<feature type="compositionally biased region" description="Basic residues" evidence="1">
    <location>
        <begin position="754"/>
        <end position="766"/>
    </location>
</feature>
<feature type="region of interest" description="Disordered" evidence="1">
    <location>
        <begin position="523"/>
        <end position="571"/>
    </location>
</feature>
<dbReference type="PANTHER" id="PTHR42264:SF3">
    <property type="entry name" value="F-BOX DOMAIN-CONTAINING PROTEIN-RELATED"/>
    <property type="match status" value="1"/>
</dbReference>
<feature type="region of interest" description="Disordered" evidence="1">
    <location>
        <begin position="750"/>
        <end position="785"/>
    </location>
</feature>
<feature type="compositionally biased region" description="Polar residues" evidence="1">
    <location>
        <begin position="203"/>
        <end position="224"/>
    </location>
</feature>
<dbReference type="Proteomes" id="UP000095751">
    <property type="component" value="Unassembled WGS sequence"/>
</dbReference>
<feature type="region of interest" description="Disordered" evidence="1">
    <location>
        <begin position="699"/>
        <end position="725"/>
    </location>
</feature>
<accession>A0A1E7F831</accession>
<feature type="compositionally biased region" description="Basic and acidic residues" evidence="1">
    <location>
        <begin position="1018"/>
        <end position="1030"/>
    </location>
</feature>
<feature type="compositionally biased region" description="Polar residues" evidence="1">
    <location>
        <begin position="370"/>
        <end position="389"/>
    </location>
</feature>
<feature type="compositionally biased region" description="Low complexity" evidence="1">
    <location>
        <begin position="993"/>
        <end position="1017"/>
    </location>
</feature>
<feature type="region of interest" description="Disordered" evidence="1">
    <location>
        <begin position="432"/>
        <end position="457"/>
    </location>
</feature>
<feature type="region of interest" description="Disordered" evidence="1">
    <location>
        <begin position="847"/>
        <end position="872"/>
    </location>
</feature>
<feature type="compositionally biased region" description="Low complexity" evidence="1">
    <location>
        <begin position="699"/>
        <end position="718"/>
    </location>
</feature>
<dbReference type="KEGG" id="fcy:FRACYDRAFT_240866"/>
<keyword evidence="3" id="KW-1185">Reference proteome</keyword>
<evidence type="ECO:0008006" key="4">
    <source>
        <dbReference type="Google" id="ProtNLM"/>
    </source>
</evidence>
<feature type="compositionally biased region" description="Low complexity" evidence="1">
    <location>
        <begin position="769"/>
        <end position="778"/>
    </location>
</feature>
<gene>
    <name evidence="2" type="ORF">FRACYDRAFT_240866</name>
</gene>
<feature type="compositionally biased region" description="Low complexity" evidence="1">
    <location>
        <begin position="1050"/>
        <end position="1073"/>
    </location>
</feature>
<feature type="compositionally biased region" description="Basic and acidic residues" evidence="1">
    <location>
        <begin position="432"/>
        <end position="453"/>
    </location>
</feature>
<evidence type="ECO:0000256" key="1">
    <source>
        <dbReference type="SAM" id="MobiDB-lite"/>
    </source>
</evidence>
<dbReference type="InParanoid" id="A0A1E7F831"/>
<feature type="region of interest" description="Disordered" evidence="1">
    <location>
        <begin position="195"/>
        <end position="224"/>
    </location>
</feature>
<name>A0A1E7F831_9STRA</name>
<feature type="region of interest" description="Disordered" evidence="1">
    <location>
        <begin position="993"/>
        <end position="1073"/>
    </location>
</feature>
<evidence type="ECO:0000313" key="2">
    <source>
        <dbReference type="EMBL" id="OEU14331.1"/>
    </source>
</evidence>
<organism evidence="2 3">
    <name type="scientific">Fragilariopsis cylindrus CCMP1102</name>
    <dbReference type="NCBI Taxonomy" id="635003"/>
    <lineage>
        <taxon>Eukaryota</taxon>
        <taxon>Sar</taxon>
        <taxon>Stramenopiles</taxon>
        <taxon>Ochrophyta</taxon>
        <taxon>Bacillariophyta</taxon>
        <taxon>Bacillariophyceae</taxon>
        <taxon>Bacillariophycidae</taxon>
        <taxon>Bacillariales</taxon>
        <taxon>Bacillariaceae</taxon>
        <taxon>Fragilariopsis</taxon>
    </lineage>
</organism>
<evidence type="ECO:0000313" key="3">
    <source>
        <dbReference type="Proteomes" id="UP000095751"/>
    </source>
</evidence>